<organism evidence="1 2">
    <name type="scientific">Spirosoma pollinicola</name>
    <dbReference type="NCBI Taxonomy" id="2057025"/>
    <lineage>
        <taxon>Bacteria</taxon>
        <taxon>Pseudomonadati</taxon>
        <taxon>Bacteroidota</taxon>
        <taxon>Cytophagia</taxon>
        <taxon>Cytophagales</taxon>
        <taxon>Cytophagaceae</taxon>
        <taxon>Spirosoma</taxon>
    </lineage>
</organism>
<dbReference type="OrthoDB" id="930991at2"/>
<accession>A0A2K8YU00</accession>
<evidence type="ECO:0000313" key="2">
    <source>
        <dbReference type="Proteomes" id="UP000232883"/>
    </source>
</evidence>
<keyword evidence="2" id="KW-1185">Reference proteome</keyword>
<dbReference type="KEGG" id="spir:CWM47_04195"/>
<proteinExistence type="predicted"/>
<reference evidence="1 2" key="1">
    <citation type="submission" date="2017-11" db="EMBL/GenBank/DDBJ databases">
        <title>Taxonomic description and genome sequences of Spirosoma HA7 sp. nov., isolated from pollen microhabitat of Corylus avellana.</title>
        <authorList>
            <person name="Ambika Manirajan B."/>
            <person name="Suarez C."/>
            <person name="Ratering S."/>
            <person name="Geissler-Plaum R."/>
            <person name="Cardinale M."/>
            <person name="Sylvia S."/>
        </authorList>
    </citation>
    <scope>NUCLEOTIDE SEQUENCE [LARGE SCALE GENOMIC DNA]</scope>
    <source>
        <strain evidence="1 2">HA7</strain>
    </source>
</reference>
<dbReference type="SUPFAM" id="SSF55486">
    <property type="entry name" value="Metalloproteases ('zincins'), catalytic domain"/>
    <property type="match status" value="1"/>
</dbReference>
<dbReference type="Proteomes" id="UP000232883">
    <property type="component" value="Chromosome"/>
</dbReference>
<dbReference type="EMBL" id="CP025096">
    <property type="protein sequence ID" value="AUD01093.1"/>
    <property type="molecule type" value="Genomic_DNA"/>
</dbReference>
<dbReference type="AlphaFoldDB" id="A0A2K8YU00"/>
<gene>
    <name evidence="1" type="ORF">CWM47_04195</name>
</gene>
<sequence length="317" mass="37039">MNILFSQRSSRWDSLLFPIEDNRFELTLQFRVRLIRIEPTSHFMDPGTYMNGDGFLRYLDGHRTIKLESWADLEWETYKRDFKSVIERNWGDRFVLIPNKPWYTPRAGSAPIPAPIKCSIAIQVVDFADQNPHFKFRCIHFHPDIQQSNFQSYASWYYGLGIITHEDLQFYWRLKATKVGKQQHQVEFGQILVLHEFGHILGFDHVNGESNEDWAYGVTVDQKADTMGIGYHFANRHAEPWERTLKRHLVRENRYDNTVKFIGQTNGPQIIPYWDNNWEFTPTPSASGSNQPVPIDDAVRGPAGVIWGHMANRPITE</sequence>
<dbReference type="RefSeq" id="WP_100986516.1">
    <property type="nucleotide sequence ID" value="NZ_CP025096.1"/>
</dbReference>
<evidence type="ECO:0000313" key="1">
    <source>
        <dbReference type="EMBL" id="AUD01093.1"/>
    </source>
</evidence>
<protein>
    <submittedName>
        <fullName evidence="1">Uncharacterized protein</fullName>
    </submittedName>
</protein>
<name>A0A2K8YU00_9BACT</name>